<reference evidence="3" key="1">
    <citation type="journal article" date="2014" name="BMC Genomics">
        <title>Genome characteristics reveal the impact of lichenization on lichen-forming fungus Endocarpon pusillum Hedwig (Verrucariales, Ascomycota).</title>
        <authorList>
            <person name="Wang Y.-Y."/>
            <person name="Liu B."/>
            <person name="Zhang X.-Y."/>
            <person name="Zhou Q.-M."/>
            <person name="Zhang T."/>
            <person name="Li H."/>
            <person name="Yu Y.-F."/>
            <person name="Zhang X.-L."/>
            <person name="Hao X.-Y."/>
            <person name="Wang M."/>
            <person name="Wang L."/>
            <person name="Wei J.-C."/>
        </authorList>
    </citation>
    <scope>NUCLEOTIDE SEQUENCE [LARGE SCALE GENOMIC DNA]</scope>
    <source>
        <strain evidence="3">Z07020 / HMAS-L-300199</strain>
    </source>
</reference>
<sequence>MDVMSPTNDTDKQTTDFTADMGKEVCHTPPSDTDKVVVPHLPPITSEKEIRQPTNNTDKQLFPMHDGSSTTSTRSTPSHTFRVEKSNSMGLIMPRNQTLLLRSLNPTTKLDQGPAFITSEMDWVDVCAVNPPPFELYTAHVFGRPELVARLVPRGWQGLTSMKSEFELSCGGDRQKWEVVRKGLNRTYQLNGMLGHEGREFVWKGSTKTVKSLTGDEKKTKGNL</sequence>
<dbReference type="HOGENOM" id="CLU_075328_0_0_1"/>
<dbReference type="RefSeq" id="XP_007786830.1">
    <property type="nucleotide sequence ID" value="XM_007788640.1"/>
</dbReference>
<organism evidence="2 3">
    <name type="scientific">Endocarpon pusillum (strain Z07020 / HMAS-L-300199)</name>
    <name type="common">Lichen-forming fungus</name>
    <dbReference type="NCBI Taxonomy" id="1263415"/>
    <lineage>
        <taxon>Eukaryota</taxon>
        <taxon>Fungi</taxon>
        <taxon>Dikarya</taxon>
        <taxon>Ascomycota</taxon>
        <taxon>Pezizomycotina</taxon>
        <taxon>Eurotiomycetes</taxon>
        <taxon>Chaetothyriomycetidae</taxon>
        <taxon>Verrucariales</taxon>
        <taxon>Verrucariaceae</taxon>
        <taxon>Endocarpon</taxon>
    </lineage>
</organism>
<evidence type="ECO:0000313" key="3">
    <source>
        <dbReference type="Proteomes" id="UP000019373"/>
    </source>
</evidence>
<dbReference type="AlphaFoldDB" id="U1GVA1"/>
<dbReference type="EMBL" id="KE720795">
    <property type="protein sequence ID" value="ERF75981.1"/>
    <property type="molecule type" value="Genomic_DNA"/>
</dbReference>
<evidence type="ECO:0000313" key="2">
    <source>
        <dbReference type="EMBL" id="ERF75981.1"/>
    </source>
</evidence>
<dbReference type="Proteomes" id="UP000019373">
    <property type="component" value="Unassembled WGS sequence"/>
</dbReference>
<evidence type="ECO:0000256" key="1">
    <source>
        <dbReference type="SAM" id="MobiDB-lite"/>
    </source>
</evidence>
<feature type="region of interest" description="Disordered" evidence="1">
    <location>
        <begin position="1"/>
        <end position="80"/>
    </location>
</feature>
<dbReference type="eggNOG" id="ENOG502RAR9">
    <property type="taxonomic scope" value="Eukaryota"/>
</dbReference>
<keyword evidence="3" id="KW-1185">Reference proteome</keyword>
<feature type="compositionally biased region" description="Low complexity" evidence="1">
    <location>
        <begin position="68"/>
        <end position="80"/>
    </location>
</feature>
<accession>U1GVA1</accession>
<feature type="compositionally biased region" description="Basic and acidic residues" evidence="1">
    <location>
        <begin position="21"/>
        <end position="37"/>
    </location>
</feature>
<name>U1GVA1_ENDPU</name>
<dbReference type="OrthoDB" id="5417695at2759"/>
<dbReference type="GeneID" id="19236405"/>
<gene>
    <name evidence="2" type="ORF">EPUS_01347</name>
</gene>
<proteinExistence type="predicted"/>
<protein>
    <submittedName>
        <fullName evidence="2">Uncharacterized protein</fullName>
    </submittedName>
</protein>